<dbReference type="EMBL" id="JAPMUA010000002">
    <property type="protein sequence ID" value="MDG3585497.1"/>
    <property type="molecule type" value="Genomic_DNA"/>
</dbReference>
<evidence type="ECO:0000313" key="3">
    <source>
        <dbReference type="Proteomes" id="UP001153642"/>
    </source>
</evidence>
<keyword evidence="3" id="KW-1185">Reference proteome</keyword>
<proteinExistence type="predicted"/>
<dbReference type="Proteomes" id="UP001153642">
    <property type="component" value="Unassembled WGS sequence"/>
</dbReference>
<keyword evidence="1" id="KW-1133">Transmembrane helix</keyword>
<sequence>MAKFKITDKHRLIYLDLFEDKGTVNFVWSRLPELCTKHNLTKQEHEAIVRNIIDLGLIEKLGSSYRLSEVGRKVKELGGWSNYQKWVSNNEELEEQLKKSTISTNITTKWVAWISLGLSIIAILISYFKN</sequence>
<reference evidence="2" key="1">
    <citation type="submission" date="2022-11" db="EMBL/GenBank/DDBJ databases">
        <title>High-quality draft genome sequence of Galbibacter sp. strain CMA-7.</title>
        <authorList>
            <person name="Wei L."/>
            <person name="Dong C."/>
            <person name="Shao Z."/>
        </authorList>
    </citation>
    <scope>NUCLEOTIDE SEQUENCE</scope>
    <source>
        <strain evidence="2">CMA-7</strain>
    </source>
</reference>
<protein>
    <submittedName>
        <fullName evidence="2">Uncharacterized protein</fullName>
    </submittedName>
</protein>
<name>A0ABT6FQE9_9FLAO</name>
<organism evidence="2 3">
    <name type="scientific">Galbibacter pacificus</name>
    <dbReference type="NCBI Taxonomy" id="2996052"/>
    <lineage>
        <taxon>Bacteria</taxon>
        <taxon>Pseudomonadati</taxon>
        <taxon>Bacteroidota</taxon>
        <taxon>Flavobacteriia</taxon>
        <taxon>Flavobacteriales</taxon>
        <taxon>Flavobacteriaceae</taxon>
        <taxon>Galbibacter</taxon>
    </lineage>
</organism>
<keyword evidence="1" id="KW-0812">Transmembrane</keyword>
<evidence type="ECO:0000313" key="2">
    <source>
        <dbReference type="EMBL" id="MDG3585497.1"/>
    </source>
</evidence>
<feature type="transmembrane region" description="Helical" evidence="1">
    <location>
        <begin position="110"/>
        <end position="128"/>
    </location>
</feature>
<keyword evidence="1" id="KW-0472">Membrane</keyword>
<gene>
    <name evidence="2" type="ORF">OSR52_06405</name>
</gene>
<comment type="caution">
    <text evidence="2">The sequence shown here is derived from an EMBL/GenBank/DDBJ whole genome shotgun (WGS) entry which is preliminary data.</text>
</comment>
<evidence type="ECO:0000256" key="1">
    <source>
        <dbReference type="SAM" id="Phobius"/>
    </source>
</evidence>
<dbReference type="RefSeq" id="WP_277899237.1">
    <property type="nucleotide sequence ID" value="NZ_JAPMUA010000002.1"/>
</dbReference>
<accession>A0ABT6FQE9</accession>